<dbReference type="OrthoDB" id="9932207at2"/>
<name>A0A1Z2KXV9_9ACTN</name>
<gene>
    <name evidence="1" type="ORF">SMD11_1208</name>
</gene>
<organism evidence="1 2">
    <name type="scientific">Streptomyces albireticuli</name>
    <dbReference type="NCBI Taxonomy" id="1940"/>
    <lineage>
        <taxon>Bacteria</taxon>
        <taxon>Bacillati</taxon>
        <taxon>Actinomycetota</taxon>
        <taxon>Actinomycetes</taxon>
        <taxon>Kitasatosporales</taxon>
        <taxon>Streptomycetaceae</taxon>
        <taxon>Streptomyces</taxon>
    </lineage>
</organism>
<dbReference type="Proteomes" id="UP000195755">
    <property type="component" value="Chromosome"/>
</dbReference>
<dbReference type="EMBL" id="CP021744">
    <property type="protein sequence ID" value="ARZ66869.1"/>
    <property type="molecule type" value="Genomic_DNA"/>
</dbReference>
<evidence type="ECO:0000313" key="1">
    <source>
        <dbReference type="EMBL" id="ARZ66869.1"/>
    </source>
</evidence>
<dbReference type="KEGG" id="salj:SMD11_1208"/>
<protein>
    <submittedName>
        <fullName evidence="1">Uncharacterized protein</fullName>
    </submittedName>
</protein>
<dbReference type="AlphaFoldDB" id="A0A1Z2KXV9"/>
<sequence length="70" mass="7882">MTEYEYEIPRRGQVPNKIDARARAHLGAQGKLICKVCHSRRVSVHDQGTLGVLIMCEEDSCQAAHTIFRS</sequence>
<dbReference type="RefSeq" id="WP_087925414.1">
    <property type="nucleotide sequence ID" value="NZ_CP021744.1"/>
</dbReference>
<evidence type="ECO:0000313" key="2">
    <source>
        <dbReference type="Proteomes" id="UP000195755"/>
    </source>
</evidence>
<reference evidence="1 2" key="1">
    <citation type="submission" date="2017-06" db="EMBL/GenBank/DDBJ databases">
        <title>Streptomyces albireticuli Genome sequencing and assembly.</title>
        <authorList>
            <person name="Wang Y."/>
            <person name="Du B."/>
            <person name="Ding Y."/>
            <person name="Liu H."/>
            <person name="Hou Q."/>
            <person name="Liu K."/>
            <person name="Yao L."/>
            <person name="Wang C."/>
        </authorList>
    </citation>
    <scope>NUCLEOTIDE SEQUENCE [LARGE SCALE GENOMIC DNA]</scope>
    <source>
        <strain evidence="1 2">MDJK11</strain>
    </source>
</reference>
<accession>A0A1Z2KXV9</accession>
<proteinExistence type="predicted"/>